<evidence type="ECO:0000256" key="1">
    <source>
        <dbReference type="SAM" id="Coils"/>
    </source>
</evidence>
<proteinExistence type="predicted"/>
<keyword evidence="2" id="KW-0812">Transmembrane</keyword>
<accession>A0A7Y6NFU1</accession>
<gene>
    <name evidence="3" type="ORF">HU668_14805</name>
</gene>
<protein>
    <recommendedName>
        <fullName evidence="5">Rz lytic protein</fullName>
    </recommendedName>
</protein>
<dbReference type="RefSeq" id="WP_069728490.1">
    <property type="nucleotide sequence ID" value="NZ_JABWPE010000018.1"/>
</dbReference>
<evidence type="ECO:0000313" key="4">
    <source>
        <dbReference type="Proteomes" id="UP000566985"/>
    </source>
</evidence>
<dbReference type="Proteomes" id="UP000566985">
    <property type="component" value="Unassembled WGS sequence"/>
</dbReference>
<keyword evidence="1" id="KW-0175">Coiled coil</keyword>
<sequence>MTGKARMARYRRFIPVIFSVIIIGFVGKLWYDNANLTESNNRLREQFILANERNMKFAEGLGPITKRLDSLATTLDEESRRRSTAETRANSLQKENEFLRSSKQCSIAIDPSAVDKANKDGGTVIIQAAPVGE</sequence>
<evidence type="ECO:0008006" key="5">
    <source>
        <dbReference type="Google" id="ProtNLM"/>
    </source>
</evidence>
<dbReference type="GeneID" id="57346522"/>
<organism evidence="3 4">
    <name type="scientific">Pantoea brenneri</name>
    <dbReference type="NCBI Taxonomy" id="472694"/>
    <lineage>
        <taxon>Bacteria</taxon>
        <taxon>Pseudomonadati</taxon>
        <taxon>Pseudomonadota</taxon>
        <taxon>Gammaproteobacteria</taxon>
        <taxon>Enterobacterales</taxon>
        <taxon>Erwiniaceae</taxon>
        <taxon>Pantoea</taxon>
    </lineage>
</organism>
<reference evidence="3 4" key="1">
    <citation type="submission" date="2020-05" db="EMBL/GenBank/DDBJ databases">
        <title>Whole Genome Sequences of Enterobacteriales Associated with the International Space Station.</title>
        <authorList>
            <person name="Bharadwaj A."/>
            <person name="Daudu R."/>
            <person name="Singh N."/>
            <person name="Wood J."/>
            <person name="Debieu M."/>
            <person name="Mason C."/>
            <person name="Wang C."/>
            <person name="Venkateswaran K."/>
        </authorList>
    </citation>
    <scope>NUCLEOTIDE SEQUENCE [LARGE SCALE GENOMIC DNA]</scope>
    <source>
        <strain evidence="3 4">IF5SW-B1</strain>
    </source>
</reference>
<feature type="transmembrane region" description="Helical" evidence="2">
    <location>
        <begin position="12"/>
        <end position="31"/>
    </location>
</feature>
<name>A0A7Y6NFU1_9GAMM</name>
<keyword evidence="2" id="KW-1133">Transmembrane helix</keyword>
<dbReference type="EMBL" id="JABWPM010000017">
    <property type="protein sequence ID" value="NUY97722.1"/>
    <property type="molecule type" value="Genomic_DNA"/>
</dbReference>
<keyword evidence="2" id="KW-0472">Membrane</keyword>
<dbReference type="AlphaFoldDB" id="A0A7Y6NFU1"/>
<evidence type="ECO:0000313" key="3">
    <source>
        <dbReference type="EMBL" id="NUY97722.1"/>
    </source>
</evidence>
<comment type="caution">
    <text evidence="3">The sequence shown here is derived from an EMBL/GenBank/DDBJ whole genome shotgun (WGS) entry which is preliminary data.</text>
</comment>
<evidence type="ECO:0000256" key="2">
    <source>
        <dbReference type="SAM" id="Phobius"/>
    </source>
</evidence>
<feature type="coiled-coil region" evidence="1">
    <location>
        <begin position="75"/>
        <end position="102"/>
    </location>
</feature>